<evidence type="ECO:0000313" key="4">
    <source>
        <dbReference type="Proteomes" id="UP000095209"/>
    </source>
</evidence>
<comment type="caution">
    <text evidence="3">The sequence shown here is derived from an EMBL/GenBank/DDBJ whole genome shotgun (WGS) entry which is preliminary data.</text>
</comment>
<name>A0A1E5LCT4_9BACI</name>
<dbReference type="EMBL" id="MJEH01000044">
    <property type="protein sequence ID" value="OEH91897.1"/>
    <property type="molecule type" value="Genomic_DNA"/>
</dbReference>
<feature type="region of interest" description="Disordered" evidence="1">
    <location>
        <begin position="24"/>
        <end position="61"/>
    </location>
</feature>
<organism evidence="3 4">
    <name type="scientific">Bacillus solimangrovi</name>
    <dbReference type="NCBI Taxonomy" id="1305675"/>
    <lineage>
        <taxon>Bacteria</taxon>
        <taxon>Bacillati</taxon>
        <taxon>Bacillota</taxon>
        <taxon>Bacilli</taxon>
        <taxon>Bacillales</taxon>
        <taxon>Bacillaceae</taxon>
        <taxon>Bacillus</taxon>
    </lineage>
</organism>
<evidence type="ECO:0000256" key="1">
    <source>
        <dbReference type="SAM" id="MobiDB-lite"/>
    </source>
</evidence>
<keyword evidence="2" id="KW-0732">Signal</keyword>
<dbReference type="STRING" id="1305675.BFG57_03955"/>
<evidence type="ECO:0000313" key="3">
    <source>
        <dbReference type="EMBL" id="OEH91897.1"/>
    </source>
</evidence>
<keyword evidence="4" id="KW-1185">Reference proteome</keyword>
<proteinExistence type="predicted"/>
<feature type="signal peptide" evidence="2">
    <location>
        <begin position="1"/>
        <end position="20"/>
    </location>
</feature>
<accession>A0A1E5LCT4</accession>
<gene>
    <name evidence="3" type="ORF">BFG57_03955</name>
</gene>
<protein>
    <recommendedName>
        <fullName evidence="5">Imelysin-like domain-containing protein</fullName>
    </recommendedName>
</protein>
<dbReference type="PROSITE" id="PS51257">
    <property type="entry name" value="PROKAR_LIPOPROTEIN"/>
    <property type="match status" value="1"/>
</dbReference>
<dbReference type="RefSeq" id="WP_069718183.1">
    <property type="nucleotide sequence ID" value="NZ_MJEH01000044.1"/>
</dbReference>
<dbReference type="Proteomes" id="UP000095209">
    <property type="component" value="Unassembled WGS sequence"/>
</dbReference>
<evidence type="ECO:0008006" key="5">
    <source>
        <dbReference type="Google" id="ProtNLM"/>
    </source>
</evidence>
<evidence type="ECO:0000256" key="2">
    <source>
        <dbReference type="SAM" id="SignalP"/>
    </source>
</evidence>
<sequence length="403" mass="44147">MDKKKVSLIGSLLLAGGILAGCSADDSEATKEPVEQTEEQPAQSEETTETEEQVAEQSEVQTQVTTYKGIIDELSKAKEDKEVNWTTVTEEYSTNLQTAVNAVSGEFDQALTAAMEGGLSGDIKPNLARQLIDKTTQSYFYKVQKGLHKDIAAAIEADKLDEAKALFADLNYLADEVLIPTAVKRDSYYELNGESSMEESIRTGLAAQEEALNAGNVEDFVVYAQVTDKSIYRSYYLAAQSYAEKIEKAVSEGSASEDDLRNMQAESWGFYQAINGSLSGGDEEAANKLNTLFSLNETDPASIKGEEVKDLFAKAFINKIAIYHEKAPKALEEGDLTSAKESALEGNVFLKDIELYLIDKLGDEKTQSTLEVAEQWFNAISEENAEEAKKHSDVVIATINELL</sequence>
<dbReference type="OrthoDB" id="2111131at2"/>
<reference evidence="3 4" key="1">
    <citation type="submission" date="2016-08" db="EMBL/GenBank/DDBJ databases">
        <title>Genome of Bacillus solimangrovi GH2-4.</title>
        <authorList>
            <person name="Lim S."/>
            <person name="Kim B.-C."/>
        </authorList>
    </citation>
    <scope>NUCLEOTIDE SEQUENCE [LARGE SCALE GENOMIC DNA]</scope>
    <source>
        <strain evidence="3 4">GH2-4</strain>
    </source>
</reference>
<feature type="chain" id="PRO_5038683571" description="Imelysin-like domain-containing protein" evidence="2">
    <location>
        <begin position="21"/>
        <end position="403"/>
    </location>
</feature>
<dbReference type="AlphaFoldDB" id="A0A1E5LCT4"/>